<proteinExistence type="predicted"/>
<organism evidence="2 3">
    <name type="scientific">Bacteroides clarus YIT 12056</name>
    <dbReference type="NCBI Taxonomy" id="762984"/>
    <lineage>
        <taxon>Bacteria</taxon>
        <taxon>Pseudomonadati</taxon>
        <taxon>Bacteroidota</taxon>
        <taxon>Bacteroidia</taxon>
        <taxon>Bacteroidales</taxon>
        <taxon>Bacteroidaceae</taxon>
        <taxon>Bacteroides</taxon>
    </lineage>
</organism>
<dbReference type="Proteomes" id="UP000010321">
    <property type="component" value="Unassembled WGS sequence"/>
</dbReference>
<keyword evidence="1" id="KW-1133">Transmembrane helix</keyword>
<reference evidence="2 3" key="1">
    <citation type="submission" date="2011-02" db="EMBL/GenBank/DDBJ databases">
        <authorList>
            <person name="Weinstock G."/>
            <person name="Sodergren E."/>
            <person name="Clifton S."/>
            <person name="Fulton L."/>
            <person name="Fulton B."/>
            <person name="Courtney L."/>
            <person name="Fronick C."/>
            <person name="Harrison M."/>
            <person name="Strong C."/>
            <person name="Farmer C."/>
            <person name="Delahaunty K."/>
            <person name="Markovic C."/>
            <person name="Hall O."/>
            <person name="Minx P."/>
            <person name="Tomlinson C."/>
            <person name="Mitreva M."/>
            <person name="Hou S."/>
            <person name="Chen J."/>
            <person name="Wollam A."/>
            <person name="Pepin K.H."/>
            <person name="Johnson M."/>
            <person name="Bhonagiri V."/>
            <person name="Zhang X."/>
            <person name="Suruliraj S."/>
            <person name="Warren W."/>
            <person name="Chinwalla A."/>
            <person name="Mardis E.R."/>
            <person name="Wilson R.K."/>
        </authorList>
    </citation>
    <scope>NUCLEOTIDE SEQUENCE [LARGE SCALE GENOMIC DNA]</scope>
    <source>
        <strain evidence="2 3">YIT 12056</strain>
    </source>
</reference>
<keyword evidence="1" id="KW-0472">Membrane</keyword>
<gene>
    <name evidence="2" type="ORF">HMPREF9445_01374</name>
</gene>
<feature type="transmembrane region" description="Helical" evidence="1">
    <location>
        <begin position="26"/>
        <end position="44"/>
    </location>
</feature>
<keyword evidence="3" id="KW-1185">Reference proteome</keyword>
<comment type="caution">
    <text evidence="2">The sequence shown here is derived from an EMBL/GenBank/DDBJ whole genome shotgun (WGS) entry which is preliminary data.</text>
</comment>
<evidence type="ECO:0000313" key="3">
    <source>
        <dbReference type="Proteomes" id="UP000010321"/>
    </source>
</evidence>
<dbReference type="EMBL" id="AFBM01000010">
    <property type="protein sequence ID" value="EGF53045.1"/>
    <property type="molecule type" value="Genomic_DNA"/>
</dbReference>
<accession>A0ABN0CQ19</accession>
<keyword evidence="1" id="KW-0812">Transmembrane</keyword>
<sequence length="46" mass="5468">MAQRAVALGQYKHANSFFVYVLIRKSFSFSIVFCRFIIMCRFLLLM</sequence>
<protein>
    <submittedName>
        <fullName evidence="2">Uncharacterized protein</fullName>
    </submittedName>
</protein>
<name>A0ABN0CQ19_9BACE</name>
<evidence type="ECO:0000256" key="1">
    <source>
        <dbReference type="SAM" id="Phobius"/>
    </source>
</evidence>
<evidence type="ECO:0000313" key="2">
    <source>
        <dbReference type="EMBL" id="EGF53045.1"/>
    </source>
</evidence>